<keyword evidence="1" id="KW-0472">Membrane</keyword>
<accession>I9SDS3</accession>
<proteinExistence type="predicted"/>
<evidence type="ECO:0000256" key="1">
    <source>
        <dbReference type="SAM" id="Phobius"/>
    </source>
</evidence>
<organism evidence="2 3">
    <name type="scientific">Bacteroides nordii CL02T12C05</name>
    <dbReference type="NCBI Taxonomy" id="997884"/>
    <lineage>
        <taxon>Bacteria</taxon>
        <taxon>Pseudomonadati</taxon>
        <taxon>Bacteroidota</taxon>
        <taxon>Bacteroidia</taxon>
        <taxon>Bacteroidales</taxon>
        <taxon>Bacteroidaceae</taxon>
        <taxon>Bacteroides</taxon>
    </lineage>
</organism>
<feature type="transmembrane region" description="Helical" evidence="1">
    <location>
        <begin position="57"/>
        <end position="80"/>
    </location>
</feature>
<dbReference type="AlphaFoldDB" id="I9SDS3"/>
<evidence type="ECO:0000313" key="2">
    <source>
        <dbReference type="EMBL" id="EIY53728.1"/>
    </source>
</evidence>
<protein>
    <submittedName>
        <fullName evidence="2">Uncharacterized protein</fullName>
    </submittedName>
</protein>
<feature type="transmembrane region" description="Helical" evidence="1">
    <location>
        <begin position="86"/>
        <end position="106"/>
    </location>
</feature>
<keyword evidence="1" id="KW-1133">Transmembrane helix</keyword>
<dbReference type="RefSeq" id="WP_007483850.1">
    <property type="nucleotide sequence ID" value="NZ_JH724314.1"/>
</dbReference>
<keyword evidence="1" id="KW-0812">Transmembrane</keyword>
<name>I9SDS3_9BACE</name>
<sequence>MSKKCLKCGCIISEDSITDYCFNCSKSLYSYNNGNNVKDETEKITKEDNVYTREEKVLIIVGNIILWLGIISSIILMIKFEFPENVLIILSVPISIISWAILLCIAKTSKNIRDIRNK</sequence>
<gene>
    <name evidence="2" type="ORF">HMPREF1068_00898</name>
</gene>
<dbReference type="Proteomes" id="UP000003089">
    <property type="component" value="Unassembled WGS sequence"/>
</dbReference>
<evidence type="ECO:0000313" key="3">
    <source>
        <dbReference type="Proteomes" id="UP000003089"/>
    </source>
</evidence>
<keyword evidence="3" id="KW-1185">Reference proteome</keyword>
<comment type="caution">
    <text evidence="2">The sequence shown here is derived from an EMBL/GenBank/DDBJ whole genome shotgun (WGS) entry which is preliminary data.</text>
</comment>
<dbReference type="EMBL" id="AGXS01000011">
    <property type="protein sequence ID" value="EIY53728.1"/>
    <property type="molecule type" value="Genomic_DNA"/>
</dbReference>
<reference evidence="2 3" key="1">
    <citation type="submission" date="2012-02" db="EMBL/GenBank/DDBJ databases">
        <title>The Genome Sequence of Bacteroides nordii CL02T12C05.</title>
        <authorList>
            <consortium name="The Broad Institute Genome Sequencing Platform"/>
            <person name="Earl A."/>
            <person name="Ward D."/>
            <person name="Feldgarden M."/>
            <person name="Gevers D."/>
            <person name="Zitomersky N.L."/>
            <person name="Coyne M.J."/>
            <person name="Comstock L.E."/>
            <person name="Young S.K."/>
            <person name="Zeng Q."/>
            <person name="Gargeya S."/>
            <person name="Fitzgerald M."/>
            <person name="Haas B."/>
            <person name="Abouelleil A."/>
            <person name="Alvarado L."/>
            <person name="Arachchi H.M."/>
            <person name="Berlin A."/>
            <person name="Chapman S.B."/>
            <person name="Gearin G."/>
            <person name="Goldberg J."/>
            <person name="Griggs A."/>
            <person name="Gujja S."/>
            <person name="Hansen M."/>
            <person name="Heiman D."/>
            <person name="Howarth C."/>
            <person name="Larimer J."/>
            <person name="Lui A."/>
            <person name="MacDonald P.J.P."/>
            <person name="McCowen C."/>
            <person name="Montmayeur A."/>
            <person name="Murphy C."/>
            <person name="Neiman D."/>
            <person name="Pearson M."/>
            <person name="Priest M."/>
            <person name="Roberts A."/>
            <person name="Saif S."/>
            <person name="Shea T."/>
            <person name="Sisk P."/>
            <person name="Stolte C."/>
            <person name="Sykes S."/>
            <person name="Wortman J."/>
            <person name="Nusbaum C."/>
            <person name="Birren B."/>
        </authorList>
    </citation>
    <scope>NUCLEOTIDE SEQUENCE [LARGE SCALE GENOMIC DNA]</scope>
    <source>
        <strain evidence="2 3">CL02T12C05</strain>
    </source>
</reference>
<dbReference type="HOGENOM" id="CLU_2068397_0_0_10"/>